<dbReference type="PANTHER" id="PTHR30105:SF2">
    <property type="entry name" value="DIVERGENT POLYSACCHARIDE DEACETYLASE SUPERFAMILY"/>
    <property type="match status" value="1"/>
</dbReference>
<keyword evidence="3" id="KW-1185">Reference proteome</keyword>
<dbReference type="Gene3D" id="3.20.20.370">
    <property type="entry name" value="Glycoside hydrolase/deacetylase"/>
    <property type="match status" value="1"/>
</dbReference>
<dbReference type="EMBL" id="BMNN01000005">
    <property type="protein sequence ID" value="GGJ04886.1"/>
    <property type="molecule type" value="Genomic_DNA"/>
</dbReference>
<sequence>MRQWLVLLLALGLAACGDPDTSAPERESVSDETFDEATERRADAAHMDELRARWIELEHAQHQPAPATELPPEPDQPPVALPSEPVSAPVSGMAGEYPVIAILIDDVGHSLTQGRRLLALPEPVSLAILPHTQAARTLAEEAAARGRTVILHQPMENGAGLSIGPGGLYSGMPAAELQQVLRTNLDSFGHIRGLNNHMGSRLTAERPAMDQVMQVLRERELFFIDSRTTHHTQAAFAAEAAGVPHLSRNVFLDNERSAEAIGRAFDRALEVARREGQALVIGHPYPQTLEFLEWRLSGDLMAEEGVEVVDVVELLGRE</sequence>
<dbReference type="PANTHER" id="PTHR30105">
    <property type="entry name" value="UNCHARACTERIZED YIBQ-RELATED"/>
    <property type="match status" value="1"/>
</dbReference>
<comment type="caution">
    <text evidence="2">The sequence shown here is derived from an EMBL/GenBank/DDBJ whole genome shotgun (WGS) entry which is preliminary data.</text>
</comment>
<protein>
    <recommendedName>
        <fullName evidence="4">Divergent polysaccharide deacetylase family protein</fullName>
    </recommendedName>
</protein>
<evidence type="ECO:0000313" key="3">
    <source>
        <dbReference type="Proteomes" id="UP000633263"/>
    </source>
</evidence>
<organism evidence="2 3">
    <name type="scientific">Halopseudomonas pertucinogena</name>
    <dbReference type="NCBI Taxonomy" id="86175"/>
    <lineage>
        <taxon>Bacteria</taxon>
        <taxon>Pseudomonadati</taxon>
        <taxon>Pseudomonadota</taxon>
        <taxon>Gammaproteobacteria</taxon>
        <taxon>Pseudomonadales</taxon>
        <taxon>Pseudomonadaceae</taxon>
        <taxon>Halopseudomonas</taxon>
    </lineage>
</organism>
<feature type="region of interest" description="Disordered" evidence="1">
    <location>
        <begin position="17"/>
        <end position="41"/>
    </location>
</feature>
<evidence type="ECO:0000313" key="2">
    <source>
        <dbReference type="EMBL" id="GGJ04886.1"/>
    </source>
</evidence>
<accession>A0ABQ2CR73</accession>
<dbReference type="Proteomes" id="UP000633263">
    <property type="component" value="Unassembled WGS sequence"/>
</dbReference>
<feature type="compositionally biased region" description="Pro residues" evidence="1">
    <location>
        <begin position="69"/>
        <end position="80"/>
    </location>
</feature>
<dbReference type="InterPro" id="IPR011330">
    <property type="entry name" value="Glyco_hydro/deAcase_b/a-brl"/>
</dbReference>
<gene>
    <name evidence="2" type="ORF">GCM10009083_22150</name>
</gene>
<dbReference type="RefSeq" id="WP_188636721.1">
    <property type="nucleotide sequence ID" value="NZ_BMNN01000005.1"/>
</dbReference>
<dbReference type="SUPFAM" id="SSF88713">
    <property type="entry name" value="Glycoside hydrolase/deacetylase"/>
    <property type="match status" value="1"/>
</dbReference>
<evidence type="ECO:0000256" key="1">
    <source>
        <dbReference type="SAM" id="MobiDB-lite"/>
    </source>
</evidence>
<dbReference type="InterPro" id="IPR006837">
    <property type="entry name" value="Divergent_DAC"/>
</dbReference>
<dbReference type="PROSITE" id="PS51257">
    <property type="entry name" value="PROKAR_LIPOPROTEIN"/>
    <property type="match status" value="1"/>
</dbReference>
<name>A0ABQ2CR73_9GAMM</name>
<dbReference type="CDD" id="cd10936">
    <property type="entry name" value="CE4_DAC2"/>
    <property type="match status" value="1"/>
</dbReference>
<proteinExistence type="predicted"/>
<evidence type="ECO:0008006" key="4">
    <source>
        <dbReference type="Google" id="ProtNLM"/>
    </source>
</evidence>
<reference evidence="3" key="1">
    <citation type="journal article" date="2019" name="Int. J. Syst. Evol. Microbiol.">
        <title>The Global Catalogue of Microorganisms (GCM) 10K type strain sequencing project: providing services to taxonomists for standard genome sequencing and annotation.</title>
        <authorList>
            <consortium name="The Broad Institute Genomics Platform"/>
            <consortium name="The Broad Institute Genome Sequencing Center for Infectious Disease"/>
            <person name="Wu L."/>
            <person name="Ma J."/>
        </authorList>
    </citation>
    <scope>NUCLEOTIDE SEQUENCE [LARGE SCALE GENOMIC DNA]</scope>
    <source>
        <strain evidence="3">JCM 11590</strain>
    </source>
</reference>
<dbReference type="Pfam" id="PF04748">
    <property type="entry name" value="Polysacc_deac_2"/>
    <property type="match status" value="1"/>
</dbReference>
<feature type="region of interest" description="Disordered" evidence="1">
    <location>
        <begin position="62"/>
        <end position="87"/>
    </location>
</feature>